<organism evidence="2 3">
    <name type="scientific">Pseudomonas mercuritolerans</name>
    <dbReference type="NCBI Taxonomy" id="2951809"/>
    <lineage>
        <taxon>Bacteria</taxon>
        <taxon>Pseudomonadati</taxon>
        <taxon>Pseudomonadota</taxon>
        <taxon>Gammaproteobacteria</taxon>
        <taxon>Pseudomonadales</taxon>
        <taxon>Pseudomonadaceae</taxon>
        <taxon>Pseudomonas</taxon>
    </lineage>
</organism>
<gene>
    <name evidence="2" type="ORF">ND528_08615</name>
</gene>
<name>A0ABT2XSE8_9PSED</name>
<proteinExistence type="predicted"/>
<protein>
    <recommendedName>
        <fullName evidence="4">Acetoacetate decarboxylase</fullName>
    </recommendedName>
</protein>
<accession>A0ABT2XSE8</accession>
<sequence>MSMHRKSDNAGILLADPPTVDGVPDSDPDGRLPAEVLLNGGVARVPRWPIYADAPEKTDLLEVFWRPDGGVAVRIYNDPKVGPITETEFMIPLDKGLFQNDGVAFLYYRVSPQPFGNPLTSEEKRLTIDHSVIPLPILLSPSFTGVDFYGYLNCATKKPIWEGVYVKVPFQNFRENDVCELSWRGFSELTNSEEFYVEGSAGELSHTMSLAEAGNRDGFELPSIPFSPYLEQLIDKCSITARYRVKRDGRYIGQSRDELAKIDRIIPGEDIPCGPV</sequence>
<dbReference type="Proteomes" id="UP001063475">
    <property type="component" value="Unassembled WGS sequence"/>
</dbReference>
<dbReference type="RefSeq" id="WP_137213714.1">
    <property type="nucleotide sequence ID" value="NZ_JAMSHA010000003.1"/>
</dbReference>
<evidence type="ECO:0000313" key="2">
    <source>
        <dbReference type="EMBL" id="MCV2221631.1"/>
    </source>
</evidence>
<keyword evidence="3" id="KW-1185">Reference proteome</keyword>
<dbReference type="EMBL" id="JAMSHA010000003">
    <property type="protein sequence ID" value="MCV2221631.1"/>
    <property type="molecule type" value="Genomic_DNA"/>
</dbReference>
<evidence type="ECO:0000313" key="3">
    <source>
        <dbReference type="Proteomes" id="UP001063475"/>
    </source>
</evidence>
<evidence type="ECO:0008006" key="4">
    <source>
        <dbReference type="Google" id="ProtNLM"/>
    </source>
</evidence>
<feature type="region of interest" description="Disordered" evidence="1">
    <location>
        <begin position="1"/>
        <end position="28"/>
    </location>
</feature>
<comment type="caution">
    <text evidence="2">The sequence shown here is derived from an EMBL/GenBank/DDBJ whole genome shotgun (WGS) entry which is preliminary data.</text>
</comment>
<reference evidence="2" key="1">
    <citation type="submission" date="2022-06" db="EMBL/GenBank/DDBJ databases">
        <title>De novo draft assembly of the Pseudomonas mercurotoleraris sp. nov., isolated from the plants rhizosphere.</title>
        <authorList>
            <person name="Robas M."/>
            <person name="Gonzalez D."/>
            <person name="Fernandez V.M."/>
            <person name="Luna L."/>
            <person name="Provanza A."/>
            <person name="Jimenez P.A."/>
        </authorList>
    </citation>
    <scope>NUCLEOTIDE SEQUENCE</scope>
    <source>
        <strain evidence="2">SAICEUPSM</strain>
    </source>
</reference>
<evidence type="ECO:0000256" key="1">
    <source>
        <dbReference type="SAM" id="MobiDB-lite"/>
    </source>
</evidence>